<dbReference type="InterPro" id="IPR052709">
    <property type="entry name" value="Transposase-MT_Hybrid"/>
</dbReference>
<comment type="caution">
    <text evidence="2">The sequence shown here is derived from an EMBL/GenBank/DDBJ whole genome shotgun (WGS) entry which is preliminary data.</text>
</comment>
<dbReference type="GO" id="GO:0015074">
    <property type="term" value="P:DNA integration"/>
    <property type="evidence" value="ECO:0007669"/>
    <property type="project" value="TreeGrafter"/>
</dbReference>
<sequence>MDVDLELGMNISCKELRVRLLHEFRLGHKTTEATRNICSTMSKDALFIRTAQHWFNWFKNDNFELDDLPRVGRPLEVDMDVLKQLAEEDSRLTT</sequence>
<dbReference type="GO" id="GO:0000729">
    <property type="term" value="P:DNA double-strand break processing"/>
    <property type="evidence" value="ECO:0007669"/>
    <property type="project" value="TreeGrafter"/>
</dbReference>
<dbReference type="GO" id="GO:0044547">
    <property type="term" value="F:DNA topoisomerase binding"/>
    <property type="evidence" value="ECO:0007669"/>
    <property type="project" value="TreeGrafter"/>
</dbReference>
<dbReference type="GO" id="GO:0042800">
    <property type="term" value="F:histone H3K4 methyltransferase activity"/>
    <property type="evidence" value="ECO:0007669"/>
    <property type="project" value="TreeGrafter"/>
</dbReference>
<dbReference type="PANTHER" id="PTHR46060">
    <property type="entry name" value="MARINER MOS1 TRANSPOSASE-LIKE PROTEIN"/>
    <property type="match status" value="1"/>
</dbReference>
<protein>
    <recommendedName>
        <fullName evidence="1">Mos1 transposase HTH domain-containing protein</fullName>
    </recommendedName>
</protein>
<reference evidence="2" key="1">
    <citation type="submission" date="2021-02" db="EMBL/GenBank/DDBJ databases">
        <authorList>
            <person name="Nowell W R."/>
        </authorList>
    </citation>
    <scope>NUCLEOTIDE SEQUENCE</scope>
</reference>
<dbReference type="Proteomes" id="UP000663848">
    <property type="component" value="Unassembled WGS sequence"/>
</dbReference>
<dbReference type="PANTHER" id="PTHR46060:SF2">
    <property type="entry name" value="HISTONE-LYSINE N-METHYLTRANSFERASE SETMAR"/>
    <property type="match status" value="1"/>
</dbReference>
<dbReference type="EMBL" id="CAJOBR010037502">
    <property type="protein sequence ID" value="CAF5017028.1"/>
    <property type="molecule type" value="Genomic_DNA"/>
</dbReference>
<dbReference type="GO" id="GO:0005634">
    <property type="term" value="C:nucleus"/>
    <property type="evidence" value="ECO:0007669"/>
    <property type="project" value="TreeGrafter"/>
</dbReference>
<evidence type="ECO:0000313" key="3">
    <source>
        <dbReference type="Proteomes" id="UP000663848"/>
    </source>
</evidence>
<evidence type="ECO:0000313" key="2">
    <source>
        <dbReference type="EMBL" id="CAF5017028.1"/>
    </source>
</evidence>
<feature type="non-terminal residue" evidence="2">
    <location>
        <position position="94"/>
    </location>
</feature>
<dbReference type="GO" id="GO:0000793">
    <property type="term" value="C:condensed chromosome"/>
    <property type="evidence" value="ECO:0007669"/>
    <property type="project" value="TreeGrafter"/>
</dbReference>
<feature type="domain" description="Mos1 transposase HTH" evidence="1">
    <location>
        <begin position="15"/>
        <end position="62"/>
    </location>
</feature>
<dbReference type="GO" id="GO:0003690">
    <property type="term" value="F:double-stranded DNA binding"/>
    <property type="evidence" value="ECO:0007669"/>
    <property type="project" value="TreeGrafter"/>
</dbReference>
<dbReference type="Pfam" id="PF17906">
    <property type="entry name" value="HTH_48"/>
    <property type="match status" value="1"/>
</dbReference>
<dbReference type="GO" id="GO:0044774">
    <property type="term" value="P:mitotic DNA integrity checkpoint signaling"/>
    <property type="evidence" value="ECO:0007669"/>
    <property type="project" value="TreeGrafter"/>
</dbReference>
<dbReference type="Gene3D" id="1.10.10.1450">
    <property type="match status" value="1"/>
</dbReference>
<dbReference type="GO" id="GO:0031297">
    <property type="term" value="P:replication fork processing"/>
    <property type="evidence" value="ECO:0007669"/>
    <property type="project" value="TreeGrafter"/>
</dbReference>
<dbReference type="InterPro" id="IPR041426">
    <property type="entry name" value="Mos1_HTH"/>
</dbReference>
<proteinExistence type="predicted"/>
<dbReference type="GO" id="GO:0006303">
    <property type="term" value="P:double-strand break repair via nonhomologous end joining"/>
    <property type="evidence" value="ECO:0007669"/>
    <property type="project" value="TreeGrafter"/>
</dbReference>
<dbReference type="GO" id="GO:0035861">
    <property type="term" value="C:site of double-strand break"/>
    <property type="evidence" value="ECO:0007669"/>
    <property type="project" value="TreeGrafter"/>
</dbReference>
<name>A0A822BCP0_9BILA</name>
<dbReference type="AlphaFoldDB" id="A0A822BCP0"/>
<evidence type="ECO:0000259" key="1">
    <source>
        <dbReference type="Pfam" id="PF17906"/>
    </source>
</evidence>
<gene>
    <name evidence="2" type="ORF">QYT958_LOCUS39607</name>
</gene>
<dbReference type="GO" id="GO:0003697">
    <property type="term" value="F:single-stranded DNA binding"/>
    <property type="evidence" value="ECO:0007669"/>
    <property type="project" value="TreeGrafter"/>
</dbReference>
<dbReference type="GO" id="GO:0000014">
    <property type="term" value="F:single-stranded DNA endodeoxyribonuclease activity"/>
    <property type="evidence" value="ECO:0007669"/>
    <property type="project" value="TreeGrafter"/>
</dbReference>
<accession>A0A822BCP0</accession>
<dbReference type="GO" id="GO:0046975">
    <property type="term" value="F:histone H3K36 methyltransferase activity"/>
    <property type="evidence" value="ECO:0007669"/>
    <property type="project" value="TreeGrafter"/>
</dbReference>
<organism evidence="2 3">
    <name type="scientific">Rotaria socialis</name>
    <dbReference type="NCBI Taxonomy" id="392032"/>
    <lineage>
        <taxon>Eukaryota</taxon>
        <taxon>Metazoa</taxon>
        <taxon>Spiralia</taxon>
        <taxon>Gnathifera</taxon>
        <taxon>Rotifera</taxon>
        <taxon>Eurotatoria</taxon>
        <taxon>Bdelloidea</taxon>
        <taxon>Philodinida</taxon>
        <taxon>Philodinidae</taxon>
        <taxon>Rotaria</taxon>
    </lineage>
</organism>